<gene>
    <name evidence="2" type="ORF">CR513_14708</name>
</gene>
<evidence type="ECO:0000313" key="2">
    <source>
        <dbReference type="EMBL" id="RDY01905.1"/>
    </source>
</evidence>
<feature type="non-terminal residue" evidence="2">
    <location>
        <position position="1"/>
    </location>
</feature>
<dbReference type="AlphaFoldDB" id="A0A371HGK6"/>
<comment type="caution">
    <text evidence="2">The sequence shown here is derived from an EMBL/GenBank/DDBJ whole genome shotgun (WGS) entry which is preliminary data.</text>
</comment>
<dbReference type="EMBL" id="QJKJ01002653">
    <property type="protein sequence ID" value="RDY01905.1"/>
    <property type="molecule type" value="Genomic_DNA"/>
</dbReference>
<organism evidence="2 3">
    <name type="scientific">Mucuna pruriens</name>
    <name type="common">Velvet bean</name>
    <name type="synonym">Dolichos pruriens</name>
    <dbReference type="NCBI Taxonomy" id="157652"/>
    <lineage>
        <taxon>Eukaryota</taxon>
        <taxon>Viridiplantae</taxon>
        <taxon>Streptophyta</taxon>
        <taxon>Embryophyta</taxon>
        <taxon>Tracheophyta</taxon>
        <taxon>Spermatophyta</taxon>
        <taxon>Magnoliopsida</taxon>
        <taxon>eudicotyledons</taxon>
        <taxon>Gunneridae</taxon>
        <taxon>Pentapetalae</taxon>
        <taxon>rosids</taxon>
        <taxon>fabids</taxon>
        <taxon>Fabales</taxon>
        <taxon>Fabaceae</taxon>
        <taxon>Papilionoideae</taxon>
        <taxon>50 kb inversion clade</taxon>
        <taxon>NPAAA clade</taxon>
        <taxon>indigoferoid/millettioid clade</taxon>
        <taxon>Phaseoleae</taxon>
        <taxon>Mucuna</taxon>
    </lineage>
</organism>
<name>A0A371HGK6_MUCPR</name>
<reference evidence="2" key="1">
    <citation type="submission" date="2018-05" db="EMBL/GenBank/DDBJ databases">
        <title>Draft genome of Mucuna pruriens seed.</title>
        <authorList>
            <person name="Nnadi N.E."/>
            <person name="Vos R."/>
            <person name="Hasami M.H."/>
            <person name="Devisetty U.K."/>
            <person name="Aguiy J.C."/>
        </authorList>
    </citation>
    <scope>NUCLEOTIDE SEQUENCE [LARGE SCALE GENOMIC DNA]</scope>
    <source>
        <strain evidence="2">JCA_2017</strain>
    </source>
</reference>
<evidence type="ECO:0000313" key="3">
    <source>
        <dbReference type="Proteomes" id="UP000257109"/>
    </source>
</evidence>
<protein>
    <submittedName>
        <fullName evidence="2">Uncharacterized protein</fullName>
    </submittedName>
</protein>
<sequence>MKIKSTYRKSFMGDSGWKGKDKEKDGLEERKALKGEEAITIPIPIPLKSSTIKCFKCLGKGHITSQPPNKRVMIMKEYMESSLGEATISNEAETLSDDFHYEGDLLVVKQLMNSHMGEEAKI</sequence>
<evidence type="ECO:0000256" key="1">
    <source>
        <dbReference type="SAM" id="MobiDB-lite"/>
    </source>
</evidence>
<dbReference type="Proteomes" id="UP000257109">
    <property type="component" value="Unassembled WGS sequence"/>
</dbReference>
<accession>A0A371HGK6</accession>
<proteinExistence type="predicted"/>
<keyword evidence="3" id="KW-1185">Reference proteome</keyword>
<feature type="region of interest" description="Disordered" evidence="1">
    <location>
        <begin position="1"/>
        <end position="24"/>
    </location>
</feature>